<evidence type="ECO:0000259" key="2">
    <source>
        <dbReference type="PROSITE" id="PS51175"/>
    </source>
</evidence>
<dbReference type="SUPFAM" id="SSF49785">
    <property type="entry name" value="Galactose-binding domain-like"/>
    <property type="match status" value="1"/>
</dbReference>
<name>A0ABT3CPJ2_9BACT</name>
<comment type="caution">
    <text evidence="3">The sequence shown here is derived from an EMBL/GenBank/DDBJ whole genome shotgun (WGS) entry which is preliminary data.</text>
</comment>
<dbReference type="PROSITE" id="PS51175">
    <property type="entry name" value="CBM6"/>
    <property type="match status" value="1"/>
</dbReference>
<dbReference type="InterPro" id="IPR026444">
    <property type="entry name" value="Secre_tail"/>
</dbReference>
<dbReference type="SMART" id="SM00606">
    <property type="entry name" value="CBD_IV"/>
    <property type="match status" value="1"/>
</dbReference>
<dbReference type="NCBIfam" id="TIGR04183">
    <property type="entry name" value="Por_Secre_tail"/>
    <property type="match status" value="1"/>
</dbReference>
<dbReference type="InterPro" id="IPR005084">
    <property type="entry name" value="CBM6"/>
</dbReference>
<keyword evidence="1" id="KW-0732">Signal</keyword>
<proteinExistence type="predicted"/>
<dbReference type="InterPro" id="IPR006584">
    <property type="entry name" value="Cellulose-bd_IV"/>
</dbReference>
<gene>
    <name evidence="3" type="ORF">N7U62_02605</name>
</gene>
<accession>A0ABT3CPJ2</accession>
<dbReference type="Pfam" id="PF18962">
    <property type="entry name" value="Por_Secre_tail"/>
    <property type="match status" value="1"/>
</dbReference>
<keyword evidence="4" id="KW-1185">Reference proteome</keyword>
<evidence type="ECO:0000313" key="4">
    <source>
        <dbReference type="Proteomes" id="UP001300692"/>
    </source>
</evidence>
<organism evidence="3 4">
    <name type="scientific">Reichenbachiella ulvae</name>
    <dbReference type="NCBI Taxonomy" id="2980104"/>
    <lineage>
        <taxon>Bacteria</taxon>
        <taxon>Pseudomonadati</taxon>
        <taxon>Bacteroidota</taxon>
        <taxon>Cytophagia</taxon>
        <taxon>Cytophagales</taxon>
        <taxon>Reichenbachiellaceae</taxon>
        <taxon>Reichenbachiella</taxon>
    </lineage>
</organism>
<dbReference type="Pfam" id="PF03422">
    <property type="entry name" value="CBM_6"/>
    <property type="match status" value="1"/>
</dbReference>
<evidence type="ECO:0000256" key="1">
    <source>
        <dbReference type="ARBA" id="ARBA00022729"/>
    </source>
</evidence>
<dbReference type="InterPro" id="IPR008979">
    <property type="entry name" value="Galactose-bd-like_sf"/>
</dbReference>
<dbReference type="Proteomes" id="UP001300692">
    <property type="component" value="Unassembled WGS sequence"/>
</dbReference>
<protein>
    <submittedName>
        <fullName evidence="3">Carbohydrate-binding protein</fullName>
    </submittedName>
</protein>
<dbReference type="CDD" id="cd04080">
    <property type="entry name" value="CBM6_cellulase-like"/>
    <property type="match status" value="1"/>
</dbReference>
<dbReference type="Gene3D" id="2.60.120.260">
    <property type="entry name" value="Galactose-binding domain-like"/>
    <property type="match status" value="1"/>
</dbReference>
<feature type="domain" description="CBM6" evidence="2">
    <location>
        <begin position="91"/>
        <end position="215"/>
    </location>
</feature>
<sequence length="305" mass="33797">MNKKLDASTLSDASGFTFYADDQELTLLSISSHPDNDRMLILEAENNYNDAQTLTLDYNQGSIKATDGSLLESFSALSITNNLPFYTPIPTLIEAEDYLVNEGLAHENTSDIGGGENLGYTNAGDYLEYNLYVAEEGTYTIQARIACDNSAGILEFAQIDQDGKKLSSAQLDVPVTGGWQTWQTVSTDMDMVAGRHTFRVTIIQPEFNINWFKLSEYVLEADAGTSDEILLYPNPCQDQLTLERKGIDQQSSISILDLSGKAIKGWNYAQSSSSRVLDLTGLKAGLYFVELKTQGQVWRQKFVKE</sequence>
<evidence type="ECO:0000313" key="3">
    <source>
        <dbReference type="EMBL" id="MCV9385532.1"/>
    </source>
</evidence>
<dbReference type="RefSeq" id="WP_264136318.1">
    <property type="nucleotide sequence ID" value="NZ_JAOYOD010000001.1"/>
</dbReference>
<dbReference type="EMBL" id="JAOYOD010000001">
    <property type="protein sequence ID" value="MCV9385532.1"/>
    <property type="molecule type" value="Genomic_DNA"/>
</dbReference>
<reference evidence="3 4" key="1">
    <citation type="submission" date="2022-10" db="EMBL/GenBank/DDBJ databases">
        <title>Comparative genomics and taxonomic characterization of three novel marine species of genus Reichenbachiella exhibiting antioxidant and polysaccharide degradation activities.</title>
        <authorList>
            <person name="Muhammad N."/>
            <person name="Lee Y.-J."/>
            <person name="Ko J."/>
            <person name="Kim S.-G."/>
        </authorList>
    </citation>
    <scope>NUCLEOTIDE SEQUENCE [LARGE SCALE GENOMIC DNA]</scope>
    <source>
        <strain evidence="3 4">ABR2-5</strain>
    </source>
</reference>